<dbReference type="AlphaFoldDB" id="A0A843YDH2"/>
<evidence type="ECO:0000256" key="4">
    <source>
        <dbReference type="ARBA" id="ARBA00023002"/>
    </source>
</evidence>
<feature type="domain" description="Fatty acid hydroxylase" evidence="9">
    <location>
        <begin position="114"/>
        <end position="262"/>
    </location>
</feature>
<dbReference type="GO" id="GO:0016020">
    <property type="term" value="C:membrane"/>
    <property type="evidence" value="ECO:0007669"/>
    <property type="project" value="GOC"/>
</dbReference>
<keyword evidence="11" id="KW-1185">Reference proteome</keyword>
<organism evidence="10 11">
    <name type="scientific">Tritonibacter litoralis</name>
    <dbReference type="NCBI Taxonomy" id="2662264"/>
    <lineage>
        <taxon>Bacteria</taxon>
        <taxon>Pseudomonadati</taxon>
        <taxon>Pseudomonadota</taxon>
        <taxon>Alphaproteobacteria</taxon>
        <taxon>Rhodobacterales</taxon>
        <taxon>Paracoccaceae</taxon>
        <taxon>Tritonibacter</taxon>
    </lineage>
</organism>
<dbReference type="PANTHER" id="PTHR21624">
    <property type="entry name" value="STEROL DESATURASE-RELATED PROTEIN"/>
    <property type="match status" value="1"/>
</dbReference>
<feature type="transmembrane region" description="Helical" evidence="8">
    <location>
        <begin position="193"/>
        <end position="211"/>
    </location>
</feature>
<dbReference type="RefSeq" id="WP_153214824.1">
    <property type="nucleotide sequence ID" value="NZ_WIBF01000002.1"/>
</dbReference>
<keyword evidence="2 8" id="KW-0812">Transmembrane</keyword>
<dbReference type="InterPro" id="IPR006694">
    <property type="entry name" value="Fatty_acid_hydroxylase"/>
</dbReference>
<keyword evidence="5" id="KW-0443">Lipid metabolism</keyword>
<dbReference type="EMBL" id="WIBF01000002">
    <property type="protein sequence ID" value="MQQ07898.1"/>
    <property type="molecule type" value="Genomic_DNA"/>
</dbReference>
<keyword evidence="6 8" id="KW-0472">Membrane</keyword>
<comment type="caution">
    <text evidence="10">The sequence shown here is derived from an EMBL/GenBank/DDBJ whole genome shotgun (WGS) entry which is preliminary data.</text>
</comment>
<dbReference type="GO" id="GO:0005506">
    <property type="term" value="F:iron ion binding"/>
    <property type="evidence" value="ECO:0007669"/>
    <property type="project" value="InterPro"/>
</dbReference>
<evidence type="ECO:0000256" key="3">
    <source>
        <dbReference type="ARBA" id="ARBA00022989"/>
    </source>
</evidence>
<keyword evidence="3 8" id="KW-1133">Transmembrane helix</keyword>
<dbReference type="GO" id="GO:0050479">
    <property type="term" value="F:glyceryl-ether monooxygenase activity"/>
    <property type="evidence" value="ECO:0007669"/>
    <property type="project" value="TreeGrafter"/>
</dbReference>
<evidence type="ECO:0000256" key="8">
    <source>
        <dbReference type="SAM" id="Phobius"/>
    </source>
</evidence>
<feature type="transmembrane region" description="Helical" evidence="8">
    <location>
        <begin position="20"/>
        <end position="38"/>
    </location>
</feature>
<evidence type="ECO:0000256" key="7">
    <source>
        <dbReference type="SAM" id="MobiDB-lite"/>
    </source>
</evidence>
<keyword evidence="4" id="KW-0560">Oxidoreductase</keyword>
<evidence type="ECO:0000313" key="11">
    <source>
        <dbReference type="Proteomes" id="UP000444174"/>
    </source>
</evidence>
<feature type="transmembrane region" description="Helical" evidence="8">
    <location>
        <begin position="68"/>
        <end position="90"/>
    </location>
</feature>
<dbReference type="GO" id="GO:0012505">
    <property type="term" value="C:endomembrane system"/>
    <property type="evidence" value="ECO:0007669"/>
    <property type="project" value="UniProtKB-SubCell"/>
</dbReference>
<dbReference type="PANTHER" id="PTHR21624:SF1">
    <property type="entry name" value="ALKYLGLYCEROL MONOOXYGENASE"/>
    <property type="match status" value="1"/>
</dbReference>
<gene>
    <name evidence="10" type="ORF">GFB49_05485</name>
</gene>
<evidence type="ECO:0000259" key="9">
    <source>
        <dbReference type="Pfam" id="PF04116"/>
    </source>
</evidence>
<feature type="region of interest" description="Disordered" evidence="7">
    <location>
        <begin position="310"/>
        <end position="336"/>
    </location>
</feature>
<name>A0A843YDH2_9RHOB</name>
<comment type="subcellular location">
    <subcellularLocation>
        <location evidence="1">Endomembrane system</location>
        <topology evidence="1">Multi-pass membrane protein</topology>
    </subcellularLocation>
</comment>
<feature type="transmembrane region" description="Helical" evidence="8">
    <location>
        <begin position="167"/>
        <end position="187"/>
    </location>
</feature>
<evidence type="ECO:0000256" key="5">
    <source>
        <dbReference type="ARBA" id="ARBA00023098"/>
    </source>
</evidence>
<evidence type="ECO:0000256" key="2">
    <source>
        <dbReference type="ARBA" id="ARBA00022692"/>
    </source>
</evidence>
<dbReference type="GO" id="GO:0008610">
    <property type="term" value="P:lipid biosynthetic process"/>
    <property type="evidence" value="ECO:0007669"/>
    <property type="project" value="InterPro"/>
</dbReference>
<proteinExistence type="predicted"/>
<dbReference type="GO" id="GO:0006643">
    <property type="term" value="P:membrane lipid metabolic process"/>
    <property type="evidence" value="ECO:0007669"/>
    <property type="project" value="TreeGrafter"/>
</dbReference>
<evidence type="ECO:0000313" key="10">
    <source>
        <dbReference type="EMBL" id="MQQ07898.1"/>
    </source>
</evidence>
<reference evidence="10 11" key="1">
    <citation type="submission" date="2019-10" db="EMBL/GenBank/DDBJ databases">
        <title>Epibacterium sp. nov., isolated from seawater.</title>
        <authorList>
            <person name="Zhang X."/>
            <person name="Li N."/>
        </authorList>
    </citation>
    <scope>NUCLEOTIDE SEQUENCE [LARGE SCALE GENOMIC DNA]</scope>
    <source>
        <strain evidence="10 11">SM1979</strain>
    </source>
</reference>
<dbReference type="InterPro" id="IPR051689">
    <property type="entry name" value="Sterol_desaturase/TMEM195"/>
</dbReference>
<dbReference type="Proteomes" id="UP000444174">
    <property type="component" value="Unassembled WGS sequence"/>
</dbReference>
<evidence type="ECO:0000256" key="1">
    <source>
        <dbReference type="ARBA" id="ARBA00004127"/>
    </source>
</evidence>
<accession>A0A843YDH2</accession>
<dbReference type="Pfam" id="PF04116">
    <property type="entry name" value="FA_hydroxylase"/>
    <property type="match status" value="1"/>
</dbReference>
<feature type="transmembrane region" description="Helical" evidence="8">
    <location>
        <begin position="110"/>
        <end position="127"/>
    </location>
</feature>
<protein>
    <submittedName>
        <fullName evidence="10">Fatty acid hydroxylase</fullName>
    </submittedName>
</protein>
<sequence length="336" mass="37730">MDMFSIIFSEFLSKAAGPSSRLWPVYLLITLGICFALYRRQNISTSFLQWLFPKAIYFHASHLVDVKIFVLGKIFSTLGLFSLVFFSAVVSKAIVSVFGGSASAAPLHPVWIAALLLLVSDFSTYWVHRIHHENRIIWPFHSLHHSAEVMTPVTVYRKHPIYDLISSFVRGILVGVLQGIMLCVFLQEPSFAAIAGVNACYVLFNIAGSNLRHSHVWLSFGRVIEHFIISPAQHQIHHSIDPRHYNKNYGEVLAIWDWMFGTLYVPQAQERIEFGLGDKAGNRLRQRHDSLTAALYVPIRDSAVQIKKALTRHSGASAATPKAMNRTPSPAKPPAE</sequence>
<evidence type="ECO:0000256" key="6">
    <source>
        <dbReference type="ARBA" id="ARBA00023136"/>
    </source>
</evidence>